<gene>
    <name evidence="1" type="ORF">C206_16450</name>
</gene>
<accession>A0AAD2W8V3</accession>
<sequence>MTPTFPQQQPALFEWPAMSFSGKPTTVVDQTIENNGFWPDLSLGEYQKAYRLPGEYLSETLTTQLVVAMSEVNTDLARVERAIRDAGVSNLEAAADPMTVQGWGYASKVDLYKRAVYCRAKATALNDFATINRREVAENLGKEAPERTETFLSYSQQAIRTLQGRGRITAVLL</sequence>
<reference evidence="1 2" key="1">
    <citation type="submission" date="2013-02" db="EMBL/GenBank/DDBJ databases">
        <title>Insights into the proteome of triclosan-resistant Pseudomonas putida TRO1, isolated from activated sludge.</title>
        <authorList>
            <person name="Lolas I.B."/>
            <person name="Almeida B."/>
            <person name="Starnawski P.M."/>
            <person name="Soenderkaer M."/>
            <person name="Nielsen K.L."/>
            <person name="Nielsen J.L."/>
        </authorList>
    </citation>
    <scope>NUCLEOTIDE SEQUENCE [LARGE SCALE GENOMIC DNA]</scope>
    <source>
        <strain evidence="1 2">TRO1</strain>
    </source>
</reference>
<evidence type="ECO:0000313" key="2">
    <source>
        <dbReference type="Proteomes" id="UP000013237"/>
    </source>
</evidence>
<dbReference type="AlphaFoldDB" id="A0AAD2W8V3"/>
<evidence type="ECO:0000313" key="1">
    <source>
        <dbReference type="EMBL" id="ENY76597.1"/>
    </source>
</evidence>
<proteinExistence type="predicted"/>
<organism evidence="1 2">
    <name type="scientific">Pseudomonas putida TRO1</name>
    <dbReference type="NCBI Taxonomy" id="1227924"/>
    <lineage>
        <taxon>Bacteria</taxon>
        <taxon>Pseudomonadati</taxon>
        <taxon>Pseudomonadota</taxon>
        <taxon>Gammaproteobacteria</taxon>
        <taxon>Pseudomonadales</taxon>
        <taxon>Pseudomonadaceae</taxon>
        <taxon>Pseudomonas</taxon>
    </lineage>
</organism>
<dbReference type="Proteomes" id="UP000013237">
    <property type="component" value="Unassembled WGS sequence"/>
</dbReference>
<dbReference type="EMBL" id="APBQ01000105">
    <property type="protein sequence ID" value="ENY76597.1"/>
    <property type="molecule type" value="Genomic_DNA"/>
</dbReference>
<dbReference type="Pfam" id="PF05926">
    <property type="entry name" value="Phage_GPL"/>
    <property type="match status" value="1"/>
</dbReference>
<name>A0AAD2W8V3_PSEPU</name>
<comment type="caution">
    <text evidence="1">The sequence shown here is derived from an EMBL/GenBank/DDBJ whole genome shotgun (WGS) entry which is preliminary data.</text>
</comment>
<protein>
    <submittedName>
        <fullName evidence="1">Prophage PSPPH06 head completion/stabilization protein</fullName>
    </submittedName>
</protein>
<dbReference type="InterPro" id="IPR009225">
    <property type="entry name" value="Phage_head_completion_GpL"/>
</dbReference>